<dbReference type="AlphaFoldDB" id="W1P6W8"/>
<gene>
    <name evidence="2" type="ORF">AMTR_s00003p00241460</name>
</gene>
<dbReference type="Proteomes" id="UP000017836">
    <property type="component" value="Unassembled WGS sequence"/>
</dbReference>
<protein>
    <submittedName>
        <fullName evidence="2">Uncharacterized protein</fullName>
    </submittedName>
</protein>
<evidence type="ECO:0000256" key="1">
    <source>
        <dbReference type="SAM" id="MobiDB-lite"/>
    </source>
</evidence>
<feature type="compositionally biased region" description="Basic and acidic residues" evidence="1">
    <location>
        <begin position="43"/>
        <end position="63"/>
    </location>
</feature>
<name>W1P6W8_AMBTC</name>
<keyword evidence="3" id="KW-1185">Reference proteome</keyword>
<dbReference type="PANTHER" id="PTHR35985">
    <property type="entry name" value="OS07G0675200 PROTEIN"/>
    <property type="match status" value="1"/>
</dbReference>
<dbReference type="Gramene" id="ERN03336">
    <property type="protein sequence ID" value="ERN03336"/>
    <property type="gene ID" value="AMTR_s00003p00241460"/>
</dbReference>
<dbReference type="PANTHER" id="PTHR35985:SF1">
    <property type="entry name" value="OS07G0675200 PROTEIN"/>
    <property type="match status" value="1"/>
</dbReference>
<accession>W1P6W8</accession>
<sequence length="219" mass="24551">MIRRGTSMVKLYLAPVSNLFRRRRLLSEQVRATYAPTDNNPPVHDHQHQTQFDEDRDKNEEKGGCGMDLTLRPKYHISTPKPPTAPPTLTHTETPTLHLDTHQKRELSSASSTLKNKSTGLSDGLQGELDPSLYEKPSTLSNIEFKDSRFPITQAIEIDANESGESDAVGLVDERSATADVALELGRRMFEEARQRGIPQIPASRVLRELLKKRGQTIV</sequence>
<evidence type="ECO:0000313" key="2">
    <source>
        <dbReference type="EMBL" id="ERN03336.1"/>
    </source>
</evidence>
<dbReference type="EMBL" id="KI394358">
    <property type="protein sequence ID" value="ERN03336.1"/>
    <property type="molecule type" value="Genomic_DNA"/>
</dbReference>
<dbReference type="HOGENOM" id="CLU_1263084_0_0_1"/>
<feature type="compositionally biased region" description="Low complexity" evidence="1">
    <location>
        <begin position="87"/>
        <end position="98"/>
    </location>
</feature>
<reference evidence="3" key="1">
    <citation type="journal article" date="2013" name="Science">
        <title>The Amborella genome and the evolution of flowering plants.</title>
        <authorList>
            <consortium name="Amborella Genome Project"/>
        </authorList>
    </citation>
    <scope>NUCLEOTIDE SEQUENCE [LARGE SCALE GENOMIC DNA]</scope>
</reference>
<feature type="region of interest" description="Disordered" evidence="1">
    <location>
        <begin position="34"/>
        <end position="132"/>
    </location>
</feature>
<proteinExistence type="predicted"/>
<organism evidence="2 3">
    <name type="scientific">Amborella trichopoda</name>
    <dbReference type="NCBI Taxonomy" id="13333"/>
    <lineage>
        <taxon>Eukaryota</taxon>
        <taxon>Viridiplantae</taxon>
        <taxon>Streptophyta</taxon>
        <taxon>Embryophyta</taxon>
        <taxon>Tracheophyta</taxon>
        <taxon>Spermatophyta</taxon>
        <taxon>Magnoliopsida</taxon>
        <taxon>Amborellales</taxon>
        <taxon>Amborellaceae</taxon>
        <taxon>Amborella</taxon>
    </lineage>
</organism>
<feature type="compositionally biased region" description="Polar residues" evidence="1">
    <location>
        <begin position="108"/>
        <end position="121"/>
    </location>
</feature>
<evidence type="ECO:0000313" key="3">
    <source>
        <dbReference type="Proteomes" id="UP000017836"/>
    </source>
</evidence>